<feature type="region of interest" description="Disordered" evidence="1">
    <location>
        <begin position="187"/>
        <end position="218"/>
    </location>
</feature>
<dbReference type="EMBL" id="ML977583">
    <property type="protein sequence ID" value="KAF2001383.1"/>
    <property type="molecule type" value="Genomic_DNA"/>
</dbReference>
<organism evidence="2 3">
    <name type="scientific">Amniculicola lignicola CBS 123094</name>
    <dbReference type="NCBI Taxonomy" id="1392246"/>
    <lineage>
        <taxon>Eukaryota</taxon>
        <taxon>Fungi</taxon>
        <taxon>Dikarya</taxon>
        <taxon>Ascomycota</taxon>
        <taxon>Pezizomycotina</taxon>
        <taxon>Dothideomycetes</taxon>
        <taxon>Pleosporomycetidae</taxon>
        <taxon>Pleosporales</taxon>
        <taxon>Amniculicolaceae</taxon>
        <taxon>Amniculicola</taxon>
    </lineage>
</organism>
<reference evidence="2" key="1">
    <citation type="journal article" date="2020" name="Stud. Mycol.">
        <title>101 Dothideomycetes genomes: a test case for predicting lifestyles and emergence of pathogens.</title>
        <authorList>
            <person name="Haridas S."/>
            <person name="Albert R."/>
            <person name="Binder M."/>
            <person name="Bloem J."/>
            <person name="Labutti K."/>
            <person name="Salamov A."/>
            <person name="Andreopoulos B."/>
            <person name="Baker S."/>
            <person name="Barry K."/>
            <person name="Bills G."/>
            <person name="Bluhm B."/>
            <person name="Cannon C."/>
            <person name="Castanera R."/>
            <person name="Culley D."/>
            <person name="Daum C."/>
            <person name="Ezra D."/>
            <person name="Gonzalez J."/>
            <person name="Henrissat B."/>
            <person name="Kuo A."/>
            <person name="Liang C."/>
            <person name="Lipzen A."/>
            <person name="Lutzoni F."/>
            <person name="Magnuson J."/>
            <person name="Mondo S."/>
            <person name="Nolan M."/>
            <person name="Ohm R."/>
            <person name="Pangilinan J."/>
            <person name="Park H.-J."/>
            <person name="Ramirez L."/>
            <person name="Alfaro M."/>
            <person name="Sun H."/>
            <person name="Tritt A."/>
            <person name="Yoshinaga Y."/>
            <person name="Zwiers L.-H."/>
            <person name="Turgeon B."/>
            <person name="Goodwin S."/>
            <person name="Spatafora J."/>
            <person name="Crous P."/>
            <person name="Grigoriev I."/>
        </authorList>
    </citation>
    <scope>NUCLEOTIDE SEQUENCE</scope>
    <source>
        <strain evidence="2">CBS 123094</strain>
    </source>
</reference>
<evidence type="ECO:0000256" key="1">
    <source>
        <dbReference type="SAM" id="MobiDB-lite"/>
    </source>
</evidence>
<protein>
    <submittedName>
        <fullName evidence="2">Uncharacterized protein</fullName>
    </submittedName>
</protein>
<dbReference type="AlphaFoldDB" id="A0A6A5WHS1"/>
<sequence>MGRRLVCDGSFCDVERGGECRKAKRTYQGGDCGCHCVRFSQSIDDNCAGGVDSIGLGKASPTARCRVVGAGASKQTTPDAEKEPSFATRADRVSSPPSPSDRSWQRTKGPDVCSARFARPSPRRPRLHRNCIATASRLAPAATLLSRLCVPASAARCLPHSFRRPHHVTDTARPQIALRHALRATLDSPHARPQQTPVRPCMERGARPAVPSRRTRDNTPAFQAFIPRFPHPRSPANSRAIAIDYCPLPTALRSMTASARPL</sequence>
<name>A0A6A5WHS1_9PLEO</name>
<feature type="region of interest" description="Disordered" evidence="1">
    <location>
        <begin position="70"/>
        <end position="121"/>
    </location>
</feature>
<dbReference type="Proteomes" id="UP000799779">
    <property type="component" value="Unassembled WGS sequence"/>
</dbReference>
<evidence type="ECO:0000313" key="3">
    <source>
        <dbReference type="Proteomes" id="UP000799779"/>
    </source>
</evidence>
<accession>A0A6A5WHS1</accession>
<gene>
    <name evidence="2" type="ORF">P154DRAFT_575104</name>
</gene>
<keyword evidence="3" id="KW-1185">Reference proteome</keyword>
<proteinExistence type="predicted"/>
<feature type="compositionally biased region" description="Basic and acidic residues" evidence="1">
    <location>
        <begin position="79"/>
        <end position="92"/>
    </location>
</feature>
<evidence type="ECO:0000313" key="2">
    <source>
        <dbReference type="EMBL" id="KAF2001383.1"/>
    </source>
</evidence>